<feature type="domain" description="Folate receptor-like" evidence="4">
    <location>
        <begin position="52"/>
        <end position="169"/>
    </location>
</feature>
<comment type="caution">
    <text evidence="5">The sequence shown here is derived from an EMBL/GenBank/DDBJ whole genome shotgun (WGS) entry which is preliminary data.</text>
</comment>
<accession>A0A210PDV1</accession>
<evidence type="ECO:0000259" key="4">
    <source>
        <dbReference type="Pfam" id="PF03024"/>
    </source>
</evidence>
<comment type="similarity">
    <text evidence="1">Belongs to the folate receptor family.</text>
</comment>
<keyword evidence="6" id="KW-1185">Reference proteome</keyword>
<dbReference type="Pfam" id="PF03024">
    <property type="entry name" value="Folate_rec"/>
    <property type="match status" value="1"/>
</dbReference>
<reference evidence="5 6" key="1">
    <citation type="journal article" date="2017" name="Nat. Ecol. Evol.">
        <title>Scallop genome provides insights into evolution of bilaterian karyotype and development.</title>
        <authorList>
            <person name="Wang S."/>
            <person name="Zhang J."/>
            <person name="Jiao W."/>
            <person name="Li J."/>
            <person name="Xun X."/>
            <person name="Sun Y."/>
            <person name="Guo X."/>
            <person name="Huan P."/>
            <person name="Dong B."/>
            <person name="Zhang L."/>
            <person name="Hu X."/>
            <person name="Sun X."/>
            <person name="Wang J."/>
            <person name="Zhao C."/>
            <person name="Wang Y."/>
            <person name="Wang D."/>
            <person name="Huang X."/>
            <person name="Wang R."/>
            <person name="Lv J."/>
            <person name="Li Y."/>
            <person name="Zhang Z."/>
            <person name="Liu B."/>
            <person name="Lu W."/>
            <person name="Hui Y."/>
            <person name="Liang J."/>
            <person name="Zhou Z."/>
            <person name="Hou R."/>
            <person name="Li X."/>
            <person name="Liu Y."/>
            <person name="Li H."/>
            <person name="Ning X."/>
            <person name="Lin Y."/>
            <person name="Zhao L."/>
            <person name="Xing Q."/>
            <person name="Dou J."/>
            <person name="Li Y."/>
            <person name="Mao J."/>
            <person name="Guo H."/>
            <person name="Dou H."/>
            <person name="Li T."/>
            <person name="Mu C."/>
            <person name="Jiang W."/>
            <person name="Fu Q."/>
            <person name="Fu X."/>
            <person name="Miao Y."/>
            <person name="Liu J."/>
            <person name="Yu Q."/>
            <person name="Li R."/>
            <person name="Liao H."/>
            <person name="Li X."/>
            <person name="Kong Y."/>
            <person name="Jiang Z."/>
            <person name="Chourrout D."/>
            <person name="Li R."/>
            <person name="Bao Z."/>
        </authorList>
    </citation>
    <scope>NUCLEOTIDE SEQUENCE [LARGE SCALE GENOMIC DNA]</scope>
    <source>
        <strain evidence="5 6">PY_sf001</strain>
    </source>
</reference>
<dbReference type="AlphaFoldDB" id="A0A210PDV1"/>
<dbReference type="InterPro" id="IPR018143">
    <property type="entry name" value="Folate_rcpt-like"/>
</dbReference>
<protein>
    <submittedName>
        <fullName evidence="5">Riboflavin-binding protein</fullName>
    </submittedName>
</protein>
<evidence type="ECO:0000313" key="5">
    <source>
        <dbReference type="EMBL" id="OWF34636.1"/>
    </source>
</evidence>
<dbReference type="InterPro" id="IPR004269">
    <property type="entry name" value="Folate_rcpt"/>
</dbReference>
<dbReference type="PANTHER" id="PTHR10517:SF28">
    <property type="entry name" value="COILIN"/>
    <property type="match status" value="1"/>
</dbReference>
<keyword evidence="3" id="KW-1015">Disulfide bond</keyword>
<proteinExistence type="inferred from homology"/>
<dbReference type="PANTHER" id="PTHR10517">
    <property type="entry name" value="FOLATE RECEPTOR"/>
    <property type="match status" value="1"/>
</dbReference>
<organism evidence="5 6">
    <name type="scientific">Mizuhopecten yessoensis</name>
    <name type="common">Japanese scallop</name>
    <name type="synonym">Patinopecten yessoensis</name>
    <dbReference type="NCBI Taxonomy" id="6573"/>
    <lineage>
        <taxon>Eukaryota</taxon>
        <taxon>Metazoa</taxon>
        <taxon>Spiralia</taxon>
        <taxon>Lophotrochozoa</taxon>
        <taxon>Mollusca</taxon>
        <taxon>Bivalvia</taxon>
        <taxon>Autobranchia</taxon>
        <taxon>Pteriomorphia</taxon>
        <taxon>Pectinida</taxon>
        <taxon>Pectinoidea</taxon>
        <taxon>Pectinidae</taxon>
        <taxon>Mizuhopecten</taxon>
    </lineage>
</organism>
<dbReference type="GO" id="GO:0038023">
    <property type="term" value="F:signaling receptor activity"/>
    <property type="evidence" value="ECO:0007669"/>
    <property type="project" value="TreeGrafter"/>
</dbReference>
<dbReference type="Proteomes" id="UP000242188">
    <property type="component" value="Unassembled WGS sequence"/>
</dbReference>
<dbReference type="OrthoDB" id="5982417at2759"/>
<evidence type="ECO:0000313" key="6">
    <source>
        <dbReference type="Proteomes" id="UP000242188"/>
    </source>
</evidence>
<dbReference type="EMBL" id="NEDP02078239">
    <property type="protein sequence ID" value="OWF34636.1"/>
    <property type="molecule type" value="Genomic_DNA"/>
</dbReference>
<gene>
    <name evidence="5" type="ORF">KP79_PYT24741</name>
</gene>
<evidence type="ECO:0000256" key="2">
    <source>
        <dbReference type="ARBA" id="ARBA00022729"/>
    </source>
</evidence>
<evidence type="ECO:0000256" key="3">
    <source>
        <dbReference type="ARBA" id="ARBA00023157"/>
    </source>
</evidence>
<evidence type="ECO:0000256" key="1">
    <source>
        <dbReference type="ARBA" id="ARBA00007932"/>
    </source>
</evidence>
<sequence>MRLLTLRVWCAVPDGDLKKDRMFGYYLATFFAFAIVLSEGSATEVTEFCSFFNNRAPEPQPNLKNCTWFKENSCCMQEEIAETFEQVKSLPGASPACQQYTNYLMCYICAPYQNMFYIWGYLKVCEEFCDAWYGACGSAILKGSRVNQLYTNGSDFCKSRSYKVSTIAQKDCFFFDKLMDTTNGQRSGHVYWEHPAMLISTLIMFCFVLYPL</sequence>
<keyword evidence="2" id="KW-0732">Signal</keyword>
<dbReference type="GO" id="GO:0009897">
    <property type="term" value="C:external side of plasma membrane"/>
    <property type="evidence" value="ECO:0007669"/>
    <property type="project" value="TreeGrafter"/>
</dbReference>
<name>A0A210PDV1_MIZYE</name>